<dbReference type="EMBL" id="JACHXK010000006">
    <property type="protein sequence ID" value="MBB3110997.1"/>
    <property type="molecule type" value="Genomic_DNA"/>
</dbReference>
<evidence type="ECO:0000313" key="3">
    <source>
        <dbReference type="Proteomes" id="UP000570361"/>
    </source>
</evidence>
<evidence type="ECO:0000313" key="2">
    <source>
        <dbReference type="EMBL" id="MBB3110997.1"/>
    </source>
</evidence>
<keyword evidence="3" id="KW-1185">Reference proteome</keyword>
<dbReference type="InterPro" id="IPR001932">
    <property type="entry name" value="PPM-type_phosphatase-like_dom"/>
</dbReference>
<dbReference type="SUPFAM" id="SSF81606">
    <property type="entry name" value="PP2C-like"/>
    <property type="match status" value="1"/>
</dbReference>
<dbReference type="AlphaFoldDB" id="A0A7W5FNC5"/>
<dbReference type="InterPro" id="IPR036457">
    <property type="entry name" value="PPM-type-like_dom_sf"/>
</dbReference>
<protein>
    <recommendedName>
        <fullName evidence="1">PPM-type phosphatase domain-containing protein</fullName>
    </recommendedName>
</protein>
<evidence type="ECO:0000259" key="1">
    <source>
        <dbReference type="PROSITE" id="PS51746"/>
    </source>
</evidence>
<dbReference type="RefSeq" id="WP_183600895.1">
    <property type="nucleotide sequence ID" value="NZ_JACHXK010000006.1"/>
</dbReference>
<sequence length="276" mass="30621">MQNEWLFRSDQGGDIPVLEAAKLGGCTAHHAFIRAFETRSYGDPSQDYLIYRLNGEQLTFAVCDGVGMSFQGGFAARFLGKRLHEWLCGHPSPLGLSLGQLERELLEWTKDATRLTRELPLPPDTVPMLRSVLEEKRASGSEAMFACGSLMFPRQGREGKLSLYWSGDIRVRLWQEGQELALQGDPTYQTNQRWSTLRGAIGGSPMELHLTWEEQDSLRLLVYTDGGSNLDAGLSLPDLAHIQHVLQEAAAEPSSDDITVLHVDWPGGTKGGRVIE</sequence>
<name>A0A7W5FNC5_9BACL</name>
<proteinExistence type="predicted"/>
<accession>A0A7W5FNC5</accession>
<reference evidence="2 3" key="1">
    <citation type="submission" date="2020-08" db="EMBL/GenBank/DDBJ databases">
        <title>Genomic Encyclopedia of Type Strains, Phase III (KMG-III): the genomes of soil and plant-associated and newly described type strains.</title>
        <authorList>
            <person name="Whitman W."/>
        </authorList>
    </citation>
    <scope>NUCLEOTIDE SEQUENCE [LARGE SCALE GENOMIC DNA]</scope>
    <source>
        <strain evidence="2 3">CECT 5862</strain>
    </source>
</reference>
<comment type="caution">
    <text evidence="2">The sequence shown here is derived from an EMBL/GenBank/DDBJ whole genome shotgun (WGS) entry which is preliminary data.</text>
</comment>
<feature type="domain" description="PPM-type phosphatase" evidence="1">
    <location>
        <begin position="32"/>
        <end position="265"/>
    </location>
</feature>
<organism evidence="2 3">
    <name type="scientific">Paenibacillus phyllosphaerae</name>
    <dbReference type="NCBI Taxonomy" id="274593"/>
    <lineage>
        <taxon>Bacteria</taxon>
        <taxon>Bacillati</taxon>
        <taxon>Bacillota</taxon>
        <taxon>Bacilli</taxon>
        <taxon>Bacillales</taxon>
        <taxon>Paenibacillaceae</taxon>
        <taxon>Paenibacillus</taxon>
    </lineage>
</organism>
<dbReference type="Gene3D" id="3.60.40.10">
    <property type="entry name" value="PPM-type phosphatase domain"/>
    <property type="match status" value="1"/>
</dbReference>
<dbReference type="Proteomes" id="UP000570361">
    <property type="component" value="Unassembled WGS sequence"/>
</dbReference>
<gene>
    <name evidence="2" type="ORF">FHS18_003065</name>
</gene>
<dbReference type="PROSITE" id="PS51746">
    <property type="entry name" value="PPM_2"/>
    <property type="match status" value="1"/>
</dbReference>